<comment type="subcellular location">
    <subcellularLocation>
        <location evidence="1">Membrane</location>
        <topology evidence="1">Multi-pass membrane protein</topology>
    </subcellularLocation>
</comment>
<feature type="domain" description="Major facilitator superfamily (MFS) profile" evidence="8">
    <location>
        <begin position="31"/>
        <end position="450"/>
    </location>
</feature>
<dbReference type="Gene3D" id="1.20.1250.20">
    <property type="entry name" value="MFS general substrate transporter like domains"/>
    <property type="match status" value="2"/>
</dbReference>
<dbReference type="Pfam" id="PF07690">
    <property type="entry name" value="MFS_1"/>
    <property type="match status" value="1"/>
</dbReference>
<feature type="transmembrane region" description="Helical" evidence="7">
    <location>
        <begin position="163"/>
        <end position="182"/>
    </location>
</feature>
<sequence length="468" mass="52551">MTSSDLNEQEQPQQITYFGRFFGVRHVQVVLLFLCLTTNFLMRVNLSVAMVFMTDIGSGSNYPVFNWTMAQQTQLHSVFFIGYFLMNIVSAVLATIYSNKLLLLLSVSLSAGITLLTPVSVAARGWYALLLSRMILGVMQGMMMSNVMSLMSKWIPPNERSRCGSLIIGGMNFGTLISFSTSGWIGSNFGWPCIYYFSGGLGMIWVLTWFIFAADSPDKCWYITEKESEFIIQELFQSQVTACKSKRIPWKKILTNRACFAVILTTIGHYWGNMTLLAEMPTYFKAVLHLHTTHNGLISALPYACMMIFSLLFSYLVDTLIKRGRVSVTNARKSCNSIGQWGAAICLIILSYCKHESTIVTMYTLGATLLGFSYFGFNINHLDIVPKYAGFFMGITNALSNISNVLGPLFVGFIVDDAENKHQWRTVFWVSAIIWFIGNSIFIIFGSGELQDLSEDPNPEDTVNQRSN</sequence>
<organism evidence="9 10">
    <name type="scientific">Nezara viridula</name>
    <name type="common">Southern green stink bug</name>
    <name type="synonym">Cimex viridulus</name>
    <dbReference type="NCBI Taxonomy" id="85310"/>
    <lineage>
        <taxon>Eukaryota</taxon>
        <taxon>Metazoa</taxon>
        <taxon>Ecdysozoa</taxon>
        <taxon>Arthropoda</taxon>
        <taxon>Hexapoda</taxon>
        <taxon>Insecta</taxon>
        <taxon>Pterygota</taxon>
        <taxon>Neoptera</taxon>
        <taxon>Paraneoptera</taxon>
        <taxon>Hemiptera</taxon>
        <taxon>Heteroptera</taxon>
        <taxon>Panheteroptera</taxon>
        <taxon>Pentatomomorpha</taxon>
        <taxon>Pentatomoidea</taxon>
        <taxon>Pentatomidae</taxon>
        <taxon>Pentatominae</taxon>
        <taxon>Nezara</taxon>
    </lineage>
</organism>
<evidence type="ECO:0000256" key="3">
    <source>
        <dbReference type="ARBA" id="ARBA00022692"/>
    </source>
</evidence>
<evidence type="ECO:0000256" key="7">
    <source>
        <dbReference type="SAM" id="Phobius"/>
    </source>
</evidence>
<dbReference type="Proteomes" id="UP001152798">
    <property type="component" value="Chromosome 4"/>
</dbReference>
<gene>
    <name evidence="9" type="ORF">NEZAVI_LOCUS9051</name>
</gene>
<feature type="transmembrane region" description="Helical" evidence="7">
    <location>
        <begin position="358"/>
        <end position="377"/>
    </location>
</feature>
<dbReference type="InterPro" id="IPR036259">
    <property type="entry name" value="MFS_trans_sf"/>
</dbReference>
<name>A0A9P0MQT3_NEZVI</name>
<feature type="transmembrane region" description="Helical" evidence="7">
    <location>
        <begin position="427"/>
        <end position="445"/>
    </location>
</feature>
<accession>A0A9P0MQT3</accession>
<feature type="transmembrane region" description="Helical" evidence="7">
    <location>
        <begin position="194"/>
        <end position="214"/>
    </location>
</feature>
<evidence type="ECO:0000256" key="4">
    <source>
        <dbReference type="ARBA" id="ARBA00022847"/>
    </source>
</evidence>
<feature type="transmembrane region" description="Helical" evidence="7">
    <location>
        <begin position="254"/>
        <end position="272"/>
    </location>
</feature>
<dbReference type="EMBL" id="OV725080">
    <property type="protein sequence ID" value="CAH1399641.1"/>
    <property type="molecule type" value="Genomic_DNA"/>
</dbReference>
<dbReference type="AlphaFoldDB" id="A0A9P0MQT3"/>
<dbReference type="PANTHER" id="PTHR11662:SF280">
    <property type="entry name" value="FI21844P1-RELATED"/>
    <property type="match status" value="1"/>
</dbReference>
<dbReference type="PROSITE" id="PS50850">
    <property type="entry name" value="MFS"/>
    <property type="match status" value="1"/>
</dbReference>
<dbReference type="SUPFAM" id="SSF103473">
    <property type="entry name" value="MFS general substrate transporter"/>
    <property type="match status" value="1"/>
</dbReference>
<dbReference type="InterPro" id="IPR050382">
    <property type="entry name" value="MFS_Na/Anion_cotransporter"/>
</dbReference>
<keyword evidence="10" id="KW-1185">Reference proteome</keyword>
<protein>
    <recommendedName>
        <fullName evidence="8">Major facilitator superfamily (MFS) profile domain-containing protein</fullName>
    </recommendedName>
</protein>
<dbReference type="FunFam" id="1.20.1250.20:FF:000423">
    <property type="entry name" value="Putative inorganic phosphate cotransporter-like Protein"/>
    <property type="match status" value="1"/>
</dbReference>
<evidence type="ECO:0000259" key="8">
    <source>
        <dbReference type="PROSITE" id="PS50850"/>
    </source>
</evidence>
<proteinExistence type="predicted"/>
<dbReference type="GO" id="GO:0015293">
    <property type="term" value="F:symporter activity"/>
    <property type="evidence" value="ECO:0007669"/>
    <property type="project" value="UniProtKB-KW"/>
</dbReference>
<evidence type="ECO:0000313" key="10">
    <source>
        <dbReference type="Proteomes" id="UP001152798"/>
    </source>
</evidence>
<keyword evidence="5 7" id="KW-1133">Transmembrane helix</keyword>
<feature type="transmembrane region" description="Helical" evidence="7">
    <location>
        <begin position="389"/>
        <end position="415"/>
    </location>
</feature>
<dbReference type="GO" id="GO:0016020">
    <property type="term" value="C:membrane"/>
    <property type="evidence" value="ECO:0007669"/>
    <property type="project" value="UniProtKB-SubCell"/>
</dbReference>
<keyword evidence="2" id="KW-0813">Transport</keyword>
<dbReference type="OrthoDB" id="2985014at2759"/>
<evidence type="ECO:0000256" key="6">
    <source>
        <dbReference type="ARBA" id="ARBA00023136"/>
    </source>
</evidence>
<feature type="transmembrane region" description="Helical" evidence="7">
    <location>
        <begin position="29"/>
        <end position="53"/>
    </location>
</feature>
<evidence type="ECO:0000256" key="2">
    <source>
        <dbReference type="ARBA" id="ARBA00022448"/>
    </source>
</evidence>
<evidence type="ECO:0000313" key="9">
    <source>
        <dbReference type="EMBL" id="CAH1399641.1"/>
    </source>
</evidence>
<evidence type="ECO:0000256" key="5">
    <source>
        <dbReference type="ARBA" id="ARBA00022989"/>
    </source>
</evidence>
<feature type="transmembrane region" description="Helical" evidence="7">
    <location>
        <begin position="127"/>
        <end position="151"/>
    </location>
</feature>
<reference evidence="9" key="1">
    <citation type="submission" date="2022-01" db="EMBL/GenBank/DDBJ databases">
        <authorList>
            <person name="King R."/>
        </authorList>
    </citation>
    <scope>NUCLEOTIDE SEQUENCE</scope>
</reference>
<feature type="transmembrane region" description="Helical" evidence="7">
    <location>
        <begin position="73"/>
        <end position="94"/>
    </location>
</feature>
<dbReference type="InterPro" id="IPR011701">
    <property type="entry name" value="MFS"/>
</dbReference>
<dbReference type="FunFam" id="1.20.1250.20:FF:000003">
    <property type="entry name" value="Solute carrier family 17 member 3"/>
    <property type="match status" value="1"/>
</dbReference>
<keyword evidence="4" id="KW-0769">Symport</keyword>
<feature type="transmembrane region" description="Helical" evidence="7">
    <location>
        <begin position="101"/>
        <end position="121"/>
    </location>
</feature>
<keyword evidence="6 7" id="KW-0472">Membrane</keyword>
<dbReference type="GO" id="GO:0006820">
    <property type="term" value="P:monoatomic anion transport"/>
    <property type="evidence" value="ECO:0007669"/>
    <property type="project" value="TreeGrafter"/>
</dbReference>
<evidence type="ECO:0000256" key="1">
    <source>
        <dbReference type="ARBA" id="ARBA00004141"/>
    </source>
</evidence>
<dbReference type="PANTHER" id="PTHR11662">
    <property type="entry name" value="SOLUTE CARRIER FAMILY 17"/>
    <property type="match status" value="1"/>
</dbReference>
<keyword evidence="3 7" id="KW-0812">Transmembrane</keyword>
<dbReference type="InterPro" id="IPR020846">
    <property type="entry name" value="MFS_dom"/>
</dbReference>
<feature type="transmembrane region" description="Helical" evidence="7">
    <location>
        <begin position="300"/>
        <end position="321"/>
    </location>
</feature>